<protein>
    <submittedName>
        <fullName evidence="5">Uncharacterized protein</fullName>
    </submittedName>
</protein>
<reference evidence="5 6" key="1">
    <citation type="journal article" date="2024" name="Science">
        <title>Giant polyketide synthase enzymes in the biosynthesis of giant marine polyether toxins.</title>
        <authorList>
            <person name="Fallon T.R."/>
            <person name="Shende V.V."/>
            <person name="Wierzbicki I.H."/>
            <person name="Pendleton A.L."/>
            <person name="Watervoot N.F."/>
            <person name="Auber R.P."/>
            <person name="Gonzalez D.J."/>
            <person name="Wisecaver J.H."/>
            <person name="Moore B.S."/>
        </authorList>
    </citation>
    <scope>NUCLEOTIDE SEQUENCE [LARGE SCALE GENOMIC DNA]</scope>
    <source>
        <strain evidence="5 6">12B1</strain>
    </source>
</reference>
<feature type="region of interest" description="Disordered" evidence="4">
    <location>
        <begin position="1"/>
        <end position="33"/>
    </location>
</feature>
<dbReference type="AlphaFoldDB" id="A0AB34JDP6"/>
<dbReference type="GO" id="GO:0006487">
    <property type="term" value="P:protein N-linked glycosylation"/>
    <property type="evidence" value="ECO:0007669"/>
    <property type="project" value="TreeGrafter"/>
</dbReference>
<gene>
    <name evidence="5" type="ORF">AB1Y20_023307</name>
</gene>
<sequence length="363" mass="38510">MEPSSLALALRDSPAPHRASELQPLAPSRMSGRARPPEWSRAYYTACLLVALLVATSPLLGLAAHELWRATRAVAAAHDAACDAGVRVVDAVGLNASRPPSVALLTHADDGPHGEARRLARLSLQNKRAYAARHGYALYVVAPARPECGRRGGSSLALLALEQLAERRAHEWLFWLDADVLLVEQAAALPGALRGALAHAARAAPPLVVSSGDERGLSLAALVLAGQSAGARCLLAHAIALRTCSAREAGGLGAERGLPALLLLLRPREPRELECIRQHAPRECADPASAGYLSDVTVLPREVLNGEPASYREGGFTVHIPGCMVGRRTRSLRWCEATYATFQNLSRGRRTGAARGAQTRALA</sequence>
<evidence type="ECO:0000313" key="6">
    <source>
        <dbReference type="Proteomes" id="UP001515480"/>
    </source>
</evidence>
<dbReference type="Gene3D" id="3.90.550.10">
    <property type="entry name" value="Spore Coat Polysaccharide Biosynthesis Protein SpsA, Chain A"/>
    <property type="match status" value="1"/>
</dbReference>
<dbReference type="Pfam" id="PF05637">
    <property type="entry name" value="Glyco_transf_34"/>
    <property type="match status" value="1"/>
</dbReference>
<comment type="similarity">
    <text evidence="1">Belongs to the glycosyltransferase 34 family.</text>
</comment>
<dbReference type="PANTHER" id="PTHR31306:SF4">
    <property type="entry name" value="ALPHA-1,2-GALACTOSYLTRANSFERASE"/>
    <property type="match status" value="1"/>
</dbReference>
<evidence type="ECO:0000256" key="2">
    <source>
        <dbReference type="ARBA" id="ARBA00022676"/>
    </source>
</evidence>
<accession>A0AB34JDP6</accession>
<organism evidence="5 6">
    <name type="scientific">Prymnesium parvum</name>
    <name type="common">Toxic golden alga</name>
    <dbReference type="NCBI Taxonomy" id="97485"/>
    <lineage>
        <taxon>Eukaryota</taxon>
        <taxon>Haptista</taxon>
        <taxon>Haptophyta</taxon>
        <taxon>Prymnesiophyceae</taxon>
        <taxon>Prymnesiales</taxon>
        <taxon>Prymnesiaceae</taxon>
        <taxon>Prymnesium</taxon>
    </lineage>
</organism>
<comment type="caution">
    <text evidence="5">The sequence shown here is derived from an EMBL/GenBank/DDBJ whole genome shotgun (WGS) entry which is preliminary data.</text>
</comment>
<evidence type="ECO:0000313" key="5">
    <source>
        <dbReference type="EMBL" id="KAL1519800.1"/>
    </source>
</evidence>
<keyword evidence="3" id="KW-0808">Transferase</keyword>
<evidence type="ECO:0000256" key="3">
    <source>
        <dbReference type="ARBA" id="ARBA00022679"/>
    </source>
</evidence>
<dbReference type="GO" id="GO:0000139">
    <property type="term" value="C:Golgi membrane"/>
    <property type="evidence" value="ECO:0007669"/>
    <property type="project" value="TreeGrafter"/>
</dbReference>
<keyword evidence="6" id="KW-1185">Reference proteome</keyword>
<dbReference type="PANTHER" id="PTHR31306">
    <property type="entry name" value="ALPHA-1,6-MANNOSYLTRANSFERASE MNN11-RELATED"/>
    <property type="match status" value="1"/>
</dbReference>
<proteinExistence type="inferred from homology"/>
<dbReference type="EMBL" id="JBGBPQ010000009">
    <property type="protein sequence ID" value="KAL1519800.1"/>
    <property type="molecule type" value="Genomic_DNA"/>
</dbReference>
<keyword evidence="2" id="KW-0328">Glycosyltransferase</keyword>
<dbReference type="InterPro" id="IPR029044">
    <property type="entry name" value="Nucleotide-diphossugar_trans"/>
</dbReference>
<dbReference type="Proteomes" id="UP001515480">
    <property type="component" value="Unassembled WGS sequence"/>
</dbReference>
<evidence type="ECO:0000256" key="4">
    <source>
        <dbReference type="SAM" id="MobiDB-lite"/>
    </source>
</evidence>
<dbReference type="InterPro" id="IPR008630">
    <property type="entry name" value="Glyco_trans_34"/>
</dbReference>
<name>A0AB34JDP6_PRYPA</name>
<evidence type="ECO:0000256" key="1">
    <source>
        <dbReference type="ARBA" id="ARBA00005664"/>
    </source>
</evidence>
<dbReference type="GO" id="GO:0016757">
    <property type="term" value="F:glycosyltransferase activity"/>
    <property type="evidence" value="ECO:0007669"/>
    <property type="project" value="UniProtKB-KW"/>
</dbReference>